<evidence type="ECO:0000256" key="6">
    <source>
        <dbReference type="ARBA" id="ARBA00048868"/>
    </source>
</evidence>
<sequence length="464" mass="52175">MRYRRTSLRLPDELPVNPLFARQGERRVPRYSLGTDEMLPETAYQLIHDEILLDGNARQNLATFVTTWMEREAEQLYAEAADKNIVDKDEYPLTAAIEDRCVHIIANLWHAPDSHAALGTSTVGSSEACMLSGLALKRRWQRARAAQGKPADRPNIVFSSAVQVVWEKFANYWEVEPRYVPVTAERPCLTPEGVLEVVDENTIGVVAVLGITYTGAYEPVADIAAALDDLHQRTGLDVPVHVDAASGGFVAPFLHPTLRWDFRLNRVHSINASGHKYGLVYPGVGWAVWRTKEFVPEELVFKVAYLGGQESTFNLNFSRPGAQVLLQYYNFLRLGRRGFTRVQQATHDVAETIAHGLAGMRAFEVMWPGVDLPVVCWRLADGHTGNWDLYDLSNRLRARGWMVPAYPLPKNREDVVVMRIVVRNGLSGDLAHLLLDDVADGVKFLDRLRERMPAEGRTTSSFHH</sequence>
<evidence type="ECO:0000256" key="5">
    <source>
        <dbReference type="ARBA" id="ARBA00023239"/>
    </source>
</evidence>
<evidence type="ECO:0000256" key="7">
    <source>
        <dbReference type="PIRSR" id="PIRSR602129-50"/>
    </source>
</evidence>
<dbReference type="Proteomes" id="UP000198983">
    <property type="component" value="Chromosome I"/>
</dbReference>
<dbReference type="CDD" id="cd06450">
    <property type="entry name" value="DOPA_deC_like"/>
    <property type="match status" value="1"/>
</dbReference>
<evidence type="ECO:0000256" key="3">
    <source>
        <dbReference type="ARBA" id="ARBA00012421"/>
    </source>
</evidence>
<dbReference type="NCBIfam" id="TIGR01788">
    <property type="entry name" value="Glu-decarb-GAD"/>
    <property type="match status" value="1"/>
</dbReference>
<dbReference type="STRING" id="117157.SAMN04489717_4645"/>
<dbReference type="GO" id="GO:0004058">
    <property type="term" value="F:aromatic-L-amino-acid decarboxylase activity"/>
    <property type="evidence" value="ECO:0007669"/>
    <property type="project" value="UniProtKB-ARBA"/>
</dbReference>
<dbReference type="GO" id="GO:0006538">
    <property type="term" value="P:L-glutamate catabolic process"/>
    <property type="evidence" value="ECO:0007669"/>
    <property type="project" value="TreeGrafter"/>
</dbReference>
<dbReference type="OrthoDB" id="3401800at2"/>
<dbReference type="InterPro" id="IPR002129">
    <property type="entry name" value="PyrdxlP-dep_de-COase"/>
</dbReference>
<dbReference type="InterPro" id="IPR010107">
    <property type="entry name" value="Glutamate_decarboxylase"/>
</dbReference>
<keyword evidence="4 7" id="KW-0663">Pyridoxal phosphate</keyword>
<evidence type="ECO:0000256" key="8">
    <source>
        <dbReference type="RuleBase" id="RU000382"/>
    </source>
</evidence>
<evidence type="ECO:0000256" key="1">
    <source>
        <dbReference type="ARBA" id="ARBA00001933"/>
    </source>
</evidence>
<dbReference type="InterPro" id="IPR015424">
    <property type="entry name" value="PyrdxlP-dep_Trfase"/>
</dbReference>
<dbReference type="Pfam" id="PF00282">
    <property type="entry name" value="Pyridoxal_deC"/>
    <property type="match status" value="1"/>
</dbReference>
<dbReference type="AlphaFoldDB" id="A0A1H1WRM6"/>
<feature type="modified residue" description="N6-(pyridoxal phosphate)lysine" evidence="7">
    <location>
        <position position="276"/>
    </location>
</feature>
<keyword evidence="11" id="KW-1185">Reference proteome</keyword>
<dbReference type="Gene3D" id="3.90.1150.160">
    <property type="match status" value="1"/>
</dbReference>
<gene>
    <name evidence="10" type="ORF">SAMN04489717_4645</name>
</gene>
<evidence type="ECO:0000256" key="9">
    <source>
        <dbReference type="RuleBase" id="RU361171"/>
    </source>
</evidence>
<dbReference type="PANTHER" id="PTHR43321">
    <property type="entry name" value="GLUTAMATE DECARBOXYLASE"/>
    <property type="match status" value="1"/>
</dbReference>
<comment type="cofactor">
    <cofactor evidence="1 7 8">
        <name>pyridoxal 5'-phosphate</name>
        <dbReference type="ChEBI" id="CHEBI:597326"/>
    </cofactor>
</comment>
<organism evidence="10 11">
    <name type="scientific">Actinopolymorpha singaporensis</name>
    <dbReference type="NCBI Taxonomy" id="117157"/>
    <lineage>
        <taxon>Bacteria</taxon>
        <taxon>Bacillati</taxon>
        <taxon>Actinomycetota</taxon>
        <taxon>Actinomycetes</taxon>
        <taxon>Propionibacteriales</taxon>
        <taxon>Actinopolymorphaceae</taxon>
        <taxon>Actinopolymorpha</taxon>
    </lineage>
</organism>
<dbReference type="SUPFAM" id="SSF53383">
    <property type="entry name" value="PLP-dependent transferases"/>
    <property type="match status" value="1"/>
</dbReference>
<dbReference type="EC" id="4.1.1.15" evidence="3 9"/>
<evidence type="ECO:0000313" key="11">
    <source>
        <dbReference type="Proteomes" id="UP000198983"/>
    </source>
</evidence>
<dbReference type="GO" id="GO:0004351">
    <property type="term" value="F:glutamate decarboxylase activity"/>
    <property type="evidence" value="ECO:0007669"/>
    <property type="project" value="UniProtKB-EC"/>
</dbReference>
<comment type="catalytic activity">
    <reaction evidence="6 9">
        <text>L-glutamate + H(+) = 4-aminobutanoate + CO2</text>
        <dbReference type="Rhea" id="RHEA:17785"/>
        <dbReference type="ChEBI" id="CHEBI:15378"/>
        <dbReference type="ChEBI" id="CHEBI:16526"/>
        <dbReference type="ChEBI" id="CHEBI:29985"/>
        <dbReference type="ChEBI" id="CHEBI:59888"/>
        <dbReference type="EC" id="4.1.1.15"/>
    </reaction>
</comment>
<evidence type="ECO:0000313" key="10">
    <source>
        <dbReference type="EMBL" id="SDS99877.1"/>
    </source>
</evidence>
<name>A0A1H1WRM6_9ACTN</name>
<dbReference type="InterPro" id="IPR015421">
    <property type="entry name" value="PyrdxlP-dep_Trfase_major"/>
</dbReference>
<accession>A0A1H1WRM6</accession>
<dbReference type="FunFam" id="3.40.640.10:FF:000017">
    <property type="entry name" value="Glutamate decarboxylase"/>
    <property type="match status" value="1"/>
</dbReference>
<reference evidence="10 11" key="1">
    <citation type="submission" date="2016-10" db="EMBL/GenBank/DDBJ databases">
        <authorList>
            <person name="de Groot N.N."/>
        </authorList>
    </citation>
    <scope>NUCLEOTIDE SEQUENCE [LARGE SCALE GENOMIC DNA]</scope>
    <source>
        <strain evidence="10 11">DSM 22024</strain>
    </source>
</reference>
<dbReference type="Gene3D" id="3.40.640.10">
    <property type="entry name" value="Type I PLP-dependent aspartate aminotransferase-like (Major domain)"/>
    <property type="match status" value="1"/>
</dbReference>
<dbReference type="EMBL" id="LT629732">
    <property type="protein sequence ID" value="SDS99877.1"/>
    <property type="molecule type" value="Genomic_DNA"/>
</dbReference>
<proteinExistence type="inferred from homology"/>
<keyword evidence="9" id="KW-0210">Decarboxylase</keyword>
<protein>
    <recommendedName>
        <fullName evidence="3 9">Glutamate decarboxylase</fullName>
        <ecNumber evidence="3 9">4.1.1.15</ecNumber>
    </recommendedName>
</protein>
<dbReference type="Gene3D" id="4.10.280.50">
    <property type="match status" value="1"/>
</dbReference>
<dbReference type="GO" id="GO:0030170">
    <property type="term" value="F:pyridoxal phosphate binding"/>
    <property type="evidence" value="ECO:0007669"/>
    <property type="project" value="InterPro"/>
</dbReference>
<keyword evidence="5 8" id="KW-0456">Lyase</keyword>
<dbReference type="PANTHER" id="PTHR43321:SF3">
    <property type="entry name" value="GLUTAMATE DECARBOXYLASE"/>
    <property type="match status" value="1"/>
</dbReference>
<evidence type="ECO:0000256" key="2">
    <source>
        <dbReference type="ARBA" id="ARBA00009533"/>
    </source>
</evidence>
<evidence type="ECO:0000256" key="4">
    <source>
        <dbReference type="ARBA" id="ARBA00022898"/>
    </source>
</evidence>
<dbReference type="RefSeq" id="WP_092655707.1">
    <property type="nucleotide sequence ID" value="NZ_LT629732.1"/>
</dbReference>
<dbReference type="GO" id="GO:0005829">
    <property type="term" value="C:cytosol"/>
    <property type="evidence" value="ECO:0007669"/>
    <property type="project" value="TreeGrafter"/>
</dbReference>
<comment type="similarity">
    <text evidence="2 8">Belongs to the group II decarboxylase family.</text>
</comment>